<keyword evidence="2 5" id="KW-0812">Transmembrane</keyword>
<dbReference type="Proteomes" id="UP000476332">
    <property type="component" value="Unassembled WGS sequence"/>
</dbReference>
<dbReference type="Pfam" id="PF01124">
    <property type="entry name" value="MAPEG"/>
    <property type="match status" value="1"/>
</dbReference>
<dbReference type="EMBL" id="JAAAMJ010000001">
    <property type="protein sequence ID" value="NDV85926.1"/>
    <property type="molecule type" value="Genomic_DNA"/>
</dbReference>
<dbReference type="PANTHER" id="PTHR35814">
    <property type="match status" value="1"/>
</dbReference>
<comment type="subcellular location">
    <subcellularLocation>
        <location evidence="1">Membrane</location>
    </subcellularLocation>
</comment>
<gene>
    <name evidence="6" type="ORF">GTW51_04330</name>
</gene>
<dbReference type="SUPFAM" id="SSF161084">
    <property type="entry name" value="MAPEG domain-like"/>
    <property type="match status" value="1"/>
</dbReference>
<name>A0A6L9ME38_9HYPH</name>
<evidence type="ECO:0000256" key="4">
    <source>
        <dbReference type="ARBA" id="ARBA00023136"/>
    </source>
</evidence>
<organism evidence="6 7">
    <name type="scientific">Aurantimonas aggregata</name>
    <dbReference type="NCBI Taxonomy" id="2047720"/>
    <lineage>
        <taxon>Bacteria</taxon>
        <taxon>Pseudomonadati</taxon>
        <taxon>Pseudomonadota</taxon>
        <taxon>Alphaproteobacteria</taxon>
        <taxon>Hyphomicrobiales</taxon>
        <taxon>Aurantimonadaceae</taxon>
        <taxon>Aurantimonas</taxon>
    </lineage>
</organism>
<proteinExistence type="predicted"/>
<protein>
    <submittedName>
        <fullName evidence="6">Glutathione S-transferase</fullName>
    </submittedName>
</protein>
<comment type="caution">
    <text evidence="6">The sequence shown here is derived from an EMBL/GenBank/DDBJ whole genome shotgun (WGS) entry which is preliminary data.</text>
</comment>
<dbReference type="GO" id="GO:0016020">
    <property type="term" value="C:membrane"/>
    <property type="evidence" value="ECO:0007669"/>
    <property type="project" value="UniProtKB-SubCell"/>
</dbReference>
<dbReference type="PANTHER" id="PTHR35814:SF1">
    <property type="entry name" value="GLUTATHIONE S-TRANSFERASE-RELATED"/>
    <property type="match status" value="1"/>
</dbReference>
<keyword evidence="7" id="KW-1185">Reference proteome</keyword>
<reference evidence="6 7" key="1">
    <citation type="submission" date="2020-01" db="EMBL/GenBank/DDBJ databases">
        <title>Genomes of bacteria type strains.</title>
        <authorList>
            <person name="Chen J."/>
            <person name="Zhu S."/>
            <person name="Chen J."/>
        </authorList>
    </citation>
    <scope>NUCLEOTIDE SEQUENCE [LARGE SCALE GENOMIC DNA]</scope>
    <source>
        <strain evidence="6 7">KCTC 52919</strain>
    </source>
</reference>
<keyword evidence="6" id="KW-0808">Transferase</keyword>
<feature type="transmembrane region" description="Helical" evidence="5">
    <location>
        <begin position="6"/>
        <end position="28"/>
    </location>
</feature>
<accession>A0A6L9ME38</accession>
<feature type="transmembrane region" description="Helical" evidence="5">
    <location>
        <begin position="116"/>
        <end position="137"/>
    </location>
</feature>
<sequence length="138" mass="14420">MTDTMNAAIGAVAIYAGLAILILVWLAVQTGRVRQAEKVFMGDGGNPRMIRIMRGHANALEFIPATLLAMLLLALTGAPPLLIHLLGLLLIAGRFIHAWHFAAADAPPWQRVAGTALSFFALGGAGVAVLIAGLMSLA</sequence>
<dbReference type="Gene3D" id="1.20.120.550">
    <property type="entry name" value="Membrane associated eicosanoid/glutathione metabolism-like domain"/>
    <property type="match status" value="1"/>
</dbReference>
<dbReference type="InterPro" id="IPR023352">
    <property type="entry name" value="MAPEG-like_dom_sf"/>
</dbReference>
<evidence type="ECO:0000256" key="1">
    <source>
        <dbReference type="ARBA" id="ARBA00004370"/>
    </source>
</evidence>
<keyword evidence="4 5" id="KW-0472">Membrane</keyword>
<evidence type="ECO:0000256" key="5">
    <source>
        <dbReference type="SAM" id="Phobius"/>
    </source>
</evidence>
<dbReference type="GO" id="GO:0016740">
    <property type="term" value="F:transferase activity"/>
    <property type="evidence" value="ECO:0007669"/>
    <property type="project" value="UniProtKB-KW"/>
</dbReference>
<evidence type="ECO:0000313" key="6">
    <source>
        <dbReference type="EMBL" id="NDV85926.1"/>
    </source>
</evidence>
<evidence type="ECO:0000256" key="2">
    <source>
        <dbReference type="ARBA" id="ARBA00022692"/>
    </source>
</evidence>
<evidence type="ECO:0000256" key="3">
    <source>
        <dbReference type="ARBA" id="ARBA00022989"/>
    </source>
</evidence>
<evidence type="ECO:0000313" key="7">
    <source>
        <dbReference type="Proteomes" id="UP000476332"/>
    </source>
</evidence>
<dbReference type="InterPro" id="IPR001129">
    <property type="entry name" value="Membr-assoc_MAPEG"/>
</dbReference>
<keyword evidence="3 5" id="KW-1133">Transmembrane helix</keyword>
<dbReference type="AlphaFoldDB" id="A0A6L9ME38"/>